<organism evidence="1 2">
    <name type="scientific">Papiliotrema laurentii</name>
    <name type="common">Cryptococcus laurentii</name>
    <dbReference type="NCBI Taxonomy" id="5418"/>
    <lineage>
        <taxon>Eukaryota</taxon>
        <taxon>Fungi</taxon>
        <taxon>Dikarya</taxon>
        <taxon>Basidiomycota</taxon>
        <taxon>Agaricomycotina</taxon>
        <taxon>Tremellomycetes</taxon>
        <taxon>Tremellales</taxon>
        <taxon>Rhynchogastremaceae</taxon>
        <taxon>Papiliotrema</taxon>
    </lineage>
</organism>
<reference evidence="1" key="1">
    <citation type="submission" date="2023-02" db="EMBL/GenBank/DDBJ databases">
        <title>Identification and recombinant expression of a fungal hydrolase from Papiliotrema laurentii that hydrolyzes apple cutin and clears colloidal polyester polyurethane.</title>
        <authorList>
            <consortium name="DOE Joint Genome Institute"/>
            <person name="Roman V.A."/>
            <person name="Bojanowski C."/>
            <person name="Crable B.R."/>
            <person name="Wagner D.N."/>
            <person name="Hung C.S."/>
            <person name="Nadeau L.J."/>
            <person name="Schratz L."/>
            <person name="Haridas S."/>
            <person name="Pangilinan J."/>
            <person name="Lipzen A."/>
            <person name="Na H."/>
            <person name="Yan M."/>
            <person name="Ng V."/>
            <person name="Grigoriev I.V."/>
            <person name="Spatafora J.W."/>
            <person name="Barlow D."/>
            <person name="Biffinger J."/>
            <person name="Kelley-Loughnane N."/>
            <person name="Varaljay V.A."/>
            <person name="Crookes-Goodson W.J."/>
        </authorList>
    </citation>
    <scope>NUCLEOTIDE SEQUENCE</scope>
    <source>
        <strain evidence="1">5307AH</strain>
    </source>
</reference>
<comment type="caution">
    <text evidence="1">The sequence shown here is derived from an EMBL/GenBank/DDBJ whole genome shotgun (WGS) entry which is preliminary data.</text>
</comment>
<name>A0AAD9FPY5_PAPLA</name>
<protein>
    <submittedName>
        <fullName evidence="1">Uncharacterized protein</fullName>
    </submittedName>
</protein>
<dbReference type="Proteomes" id="UP001182556">
    <property type="component" value="Unassembled WGS sequence"/>
</dbReference>
<sequence>MDTITVTSFDRGNCAIHTGLAAETYRWKRGRRERHGGFELEQHRSKAGKRVRTVLNEASASGFILAANSSGATVRSLVDAATKWHQAGLTHPMRHQGVQLYSGDIEGSRGSATRAGRVVTVATRMMTLVAPGPEHKPARSRLYLVLTSLGGKQVPQSLTSSLPPSPTTRFIQASSNQGKGLTDAHSWTVALGDVYSVLGVRYSQPNHPLCQARV</sequence>
<proteinExistence type="predicted"/>
<gene>
    <name evidence="1" type="ORF">DB88DRAFT_475095</name>
</gene>
<dbReference type="AlphaFoldDB" id="A0AAD9FPY5"/>
<dbReference type="EMBL" id="JAODAN010000011">
    <property type="protein sequence ID" value="KAK1921192.1"/>
    <property type="molecule type" value="Genomic_DNA"/>
</dbReference>
<evidence type="ECO:0000313" key="2">
    <source>
        <dbReference type="Proteomes" id="UP001182556"/>
    </source>
</evidence>
<keyword evidence="2" id="KW-1185">Reference proteome</keyword>
<evidence type="ECO:0000313" key="1">
    <source>
        <dbReference type="EMBL" id="KAK1921192.1"/>
    </source>
</evidence>
<accession>A0AAD9FPY5</accession>